<evidence type="ECO:0008006" key="3">
    <source>
        <dbReference type="Google" id="ProtNLM"/>
    </source>
</evidence>
<dbReference type="EMBL" id="BX569693">
    <property type="protein sequence ID" value="CAE08302.1"/>
    <property type="molecule type" value="Genomic_DNA"/>
</dbReference>
<sequence length="298" mass="33364">MTTLAVPTTADSSGLPRLLGGTEREAAMDRLSVSFNALSSSKSAFLRAAWILRRQGVLVVRQAVPPQPLEAINAELNQLLAQLDAGQTKQLASNAILNLPNKRRIKGYENFLDADQAVINHRVKRPDGRSGSDSGMVDIFHPERLSEAMAHWVSACLQERLISRLLLTSSLLPMRVKCRNLYVNRGVQDTRGYHCDGRSQKFKSFVFLTDVRDLSDGPYCYVPATHRDRCSWKRSRQFNEANGLNRHEYSQLEGLEALPLLAKAGDMVISSQRGAHRGHPQHPDARRAVLVNMYQRLP</sequence>
<evidence type="ECO:0000313" key="1">
    <source>
        <dbReference type="EMBL" id="CAE08302.1"/>
    </source>
</evidence>
<dbReference type="Proteomes" id="UP000001422">
    <property type="component" value="Chromosome"/>
</dbReference>
<dbReference type="eggNOG" id="ENOG50337NH">
    <property type="taxonomic scope" value="Bacteria"/>
</dbReference>
<proteinExistence type="predicted"/>
<dbReference type="SUPFAM" id="SSF51197">
    <property type="entry name" value="Clavaminate synthase-like"/>
    <property type="match status" value="1"/>
</dbReference>
<reference evidence="1 2" key="1">
    <citation type="journal article" date="2003" name="Nature">
        <title>The genome of a motile marine Synechococcus.</title>
        <authorList>
            <person name="Palenik B."/>
            <person name="Brahamsha B."/>
            <person name="Larimer F."/>
            <person name="Land M."/>
            <person name="Hauser L."/>
            <person name="Chain P."/>
            <person name="Lamerdin J."/>
            <person name="Regala W."/>
            <person name="Allen E.A."/>
            <person name="McCarren J."/>
            <person name="Paulsen I."/>
            <person name="Dufresne A."/>
            <person name="Partensky F."/>
            <person name="Webb E."/>
            <person name="Waterbury J."/>
        </authorList>
    </citation>
    <scope>NUCLEOTIDE SEQUENCE [LARGE SCALE GENOMIC DNA]</scope>
    <source>
        <strain evidence="1 2">WH8102</strain>
    </source>
</reference>
<dbReference type="HOGENOM" id="CLU_952931_0_0_3"/>
<organism evidence="1 2">
    <name type="scientific">Parasynechococcus marenigrum (strain WH8102)</name>
    <dbReference type="NCBI Taxonomy" id="84588"/>
    <lineage>
        <taxon>Bacteria</taxon>
        <taxon>Bacillati</taxon>
        <taxon>Cyanobacteriota</taxon>
        <taxon>Cyanophyceae</taxon>
        <taxon>Synechococcales</taxon>
        <taxon>Prochlorococcaceae</taxon>
        <taxon>Parasynechococcus</taxon>
        <taxon>Parasynechococcus marenigrum</taxon>
    </lineage>
</organism>
<keyword evidence="2" id="KW-1185">Reference proteome</keyword>
<name>Q7U5C0_PARMW</name>
<accession>Q7U5C0</accession>
<gene>
    <name evidence="1" type="ordered locus">SYNW1787</name>
</gene>
<dbReference type="KEGG" id="syw:SYNW1787"/>
<dbReference type="InterPro" id="IPR008775">
    <property type="entry name" value="Phytyl_CoA_dOase-like"/>
</dbReference>
<dbReference type="RefSeq" id="WP_011128647.1">
    <property type="nucleotide sequence ID" value="NC_005070.1"/>
</dbReference>
<dbReference type="GO" id="GO:0016706">
    <property type="term" value="F:2-oxoglutarate-dependent dioxygenase activity"/>
    <property type="evidence" value="ECO:0007669"/>
    <property type="project" value="UniProtKB-ARBA"/>
</dbReference>
<dbReference type="Gene3D" id="2.60.120.620">
    <property type="entry name" value="q2cbj1_9rhob like domain"/>
    <property type="match status" value="1"/>
</dbReference>
<protein>
    <recommendedName>
        <fullName evidence="3">Phytanoyl-CoA dioxygenase</fullName>
    </recommendedName>
</protein>
<dbReference type="Pfam" id="PF05721">
    <property type="entry name" value="PhyH"/>
    <property type="match status" value="1"/>
</dbReference>
<dbReference type="AlphaFoldDB" id="Q7U5C0"/>
<evidence type="ECO:0000313" key="2">
    <source>
        <dbReference type="Proteomes" id="UP000001422"/>
    </source>
</evidence>